<dbReference type="AlphaFoldDB" id="A8SGA4"/>
<reference evidence="1 2" key="1">
    <citation type="submission" date="2007-09" db="EMBL/GenBank/DDBJ databases">
        <title>Draft genome sequence of Faecalibacterium prausnitzii M21/2.</title>
        <authorList>
            <person name="Sudarsanam P."/>
            <person name="Ley R."/>
            <person name="Guruge J."/>
            <person name="Turnbaugh P.J."/>
            <person name="Mahowald M."/>
            <person name="Liep D."/>
            <person name="Gordon J."/>
        </authorList>
    </citation>
    <scope>NUCLEOTIDE SEQUENCE [LARGE SCALE GENOMIC DNA]</scope>
    <source>
        <strain evidence="1 2">M21/2</strain>
    </source>
</reference>
<proteinExistence type="predicted"/>
<reference evidence="1 2" key="2">
    <citation type="submission" date="2007-09" db="EMBL/GenBank/DDBJ databases">
        <authorList>
            <person name="Fulton L."/>
            <person name="Clifton S."/>
            <person name="Fulton B."/>
            <person name="Xu J."/>
            <person name="Minx P."/>
            <person name="Pepin K.H."/>
            <person name="Johnson M."/>
            <person name="Thiruvilangam P."/>
            <person name="Bhonagiri V."/>
            <person name="Nash W.E."/>
            <person name="Mardis E.R."/>
            <person name="Wilson R.K."/>
        </authorList>
    </citation>
    <scope>NUCLEOTIDE SEQUENCE [LARGE SCALE GENOMIC DNA]</scope>
    <source>
        <strain evidence="1 2">M21/2</strain>
    </source>
</reference>
<organism evidence="1 2">
    <name type="scientific">Faecalibacterium prausnitzii M21/2</name>
    <dbReference type="NCBI Taxonomy" id="411485"/>
    <lineage>
        <taxon>Bacteria</taxon>
        <taxon>Bacillati</taxon>
        <taxon>Bacillota</taxon>
        <taxon>Clostridia</taxon>
        <taxon>Eubacteriales</taxon>
        <taxon>Oscillospiraceae</taxon>
        <taxon>Faecalibacterium</taxon>
    </lineage>
</organism>
<protein>
    <submittedName>
        <fullName evidence="1">Uncharacterized protein</fullName>
    </submittedName>
</protein>
<evidence type="ECO:0000313" key="1">
    <source>
        <dbReference type="EMBL" id="EDP20212.1"/>
    </source>
</evidence>
<sequence>MVIQNTSLHLWGKKLEKYTKSTAHFYTNIINTSDKKSKPFGEKRIEAAAAFCYDYLTAANAARVLR</sequence>
<name>A8SGA4_9FIRM</name>
<dbReference type="EMBL" id="ABED02000029">
    <property type="protein sequence ID" value="EDP20212.1"/>
    <property type="molecule type" value="Genomic_DNA"/>
</dbReference>
<evidence type="ECO:0000313" key="2">
    <source>
        <dbReference type="Proteomes" id="UP000005945"/>
    </source>
</evidence>
<dbReference type="Proteomes" id="UP000005945">
    <property type="component" value="Unassembled WGS sequence"/>
</dbReference>
<accession>A8SGA4</accession>
<dbReference type="HOGENOM" id="CLU_2824754_0_0_9"/>
<comment type="caution">
    <text evidence="1">The sequence shown here is derived from an EMBL/GenBank/DDBJ whole genome shotgun (WGS) entry which is preliminary data.</text>
</comment>
<gene>
    <name evidence="1" type="ORF">FAEPRAM212_03002</name>
</gene>